<feature type="compositionally biased region" description="Gly residues" evidence="1">
    <location>
        <begin position="1614"/>
        <end position="1625"/>
    </location>
</feature>
<comment type="caution">
    <text evidence="3">The sequence shown here is derived from an EMBL/GenBank/DDBJ whole genome shotgun (WGS) entry which is preliminary data.</text>
</comment>
<proteinExistence type="predicted"/>
<feature type="region of interest" description="Disordered" evidence="1">
    <location>
        <begin position="479"/>
        <end position="498"/>
    </location>
</feature>
<feature type="compositionally biased region" description="Polar residues" evidence="1">
    <location>
        <begin position="1130"/>
        <end position="1139"/>
    </location>
</feature>
<evidence type="ECO:0000256" key="1">
    <source>
        <dbReference type="SAM" id="MobiDB-lite"/>
    </source>
</evidence>
<feature type="compositionally biased region" description="Polar residues" evidence="1">
    <location>
        <begin position="1048"/>
        <end position="1076"/>
    </location>
</feature>
<feature type="compositionally biased region" description="Low complexity" evidence="1">
    <location>
        <begin position="144"/>
        <end position="155"/>
    </location>
</feature>
<feature type="compositionally biased region" description="Low complexity" evidence="1">
    <location>
        <begin position="299"/>
        <end position="312"/>
    </location>
</feature>
<organism evidence="3 4">
    <name type="scientific">Monilinia fructicola</name>
    <name type="common">Brown rot fungus</name>
    <name type="synonym">Ciboria fructicola</name>
    <dbReference type="NCBI Taxonomy" id="38448"/>
    <lineage>
        <taxon>Eukaryota</taxon>
        <taxon>Fungi</taxon>
        <taxon>Dikarya</taxon>
        <taxon>Ascomycota</taxon>
        <taxon>Pezizomycotina</taxon>
        <taxon>Leotiomycetes</taxon>
        <taxon>Helotiales</taxon>
        <taxon>Sclerotiniaceae</taxon>
        <taxon>Monilinia</taxon>
    </lineage>
</organism>
<feature type="compositionally biased region" description="Low complexity" evidence="1">
    <location>
        <begin position="791"/>
        <end position="818"/>
    </location>
</feature>
<dbReference type="EMBL" id="VICG01000007">
    <property type="protein sequence ID" value="KAA8570287.1"/>
    <property type="molecule type" value="Genomic_DNA"/>
</dbReference>
<feature type="compositionally biased region" description="Polar residues" evidence="1">
    <location>
        <begin position="384"/>
        <end position="404"/>
    </location>
</feature>
<feature type="region of interest" description="Disordered" evidence="1">
    <location>
        <begin position="274"/>
        <end position="325"/>
    </location>
</feature>
<feature type="compositionally biased region" description="Polar residues" evidence="1">
    <location>
        <begin position="894"/>
        <end position="909"/>
    </location>
</feature>
<accession>A0A5M9JNK3</accession>
<feature type="compositionally biased region" description="Polar residues" evidence="1">
    <location>
        <begin position="941"/>
        <end position="1014"/>
    </location>
</feature>
<reference evidence="3 4" key="1">
    <citation type="submission" date="2019-06" db="EMBL/GenBank/DDBJ databases">
        <title>Genome Sequence of the Brown Rot Fungal Pathogen Monilinia fructicola.</title>
        <authorList>
            <person name="De Miccolis Angelini R.M."/>
            <person name="Landi L."/>
            <person name="Abate D."/>
            <person name="Pollastro S."/>
            <person name="Romanazzi G."/>
            <person name="Faretra F."/>
        </authorList>
    </citation>
    <scope>NUCLEOTIDE SEQUENCE [LARGE SCALE GENOMIC DNA]</scope>
    <source>
        <strain evidence="3 4">Mfrc123</strain>
    </source>
</reference>
<evidence type="ECO:0000313" key="3">
    <source>
        <dbReference type="EMBL" id="KAA8570287.1"/>
    </source>
</evidence>
<feature type="compositionally biased region" description="Low complexity" evidence="1">
    <location>
        <begin position="910"/>
        <end position="925"/>
    </location>
</feature>
<feature type="compositionally biased region" description="Low complexity" evidence="1">
    <location>
        <begin position="563"/>
        <end position="584"/>
    </location>
</feature>
<feature type="compositionally biased region" description="Polar residues" evidence="1">
    <location>
        <begin position="411"/>
        <end position="428"/>
    </location>
</feature>
<feature type="region of interest" description="Disordered" evidence="1">
    <location>
        <begin position="892"/>
        <end position="1176"/>
    </location>
</feature>
<feature type="region of interest" description="Disordered" evidence="1">
    <location>
        <begin position="138"/>
        <end position="161"/>
    </location>
</feature>
<keyword evidence="2" id="KW-0732">Signal</keyword>
<dbReference type="VEuPathDB" id="FungiDB:MFRU_005g03760"/>
<protein>
    <submittedName>
        <fullName evidence="3">Uncharacterized protein</fullName>
    </submittedName>
</protein>
<feature type="compositionally biased region" description="Polar residues" evidence="1">
    <location>
        <begin position="508"/>
        <end position="562"/>
    </location>
</feature>
<evidence type="ECO:0000313" key="4">
    <source>
        <dbReference type="Proteomes" id="UP000322873"/>
    </source>
</evidence>
<evidence type="ECO:0000256" key="2">
    <source>
        <dbReference type="SAM" id="SignalP"/>
    </source>
</evidence>
<feature type="region of interest" description="Disordered" evidence="1">
    <location>
        <begin position="384"/>
        <end position="473"/>
    </location>
</feature>
<feature type="compositionally biased region" description="Polar residues" evidence="1">
    <location>
        <begin position="274"/>
        <end position="298"/>
    </location>
</feature>
<feature type="compositionally biased region" description="Polar residues" evidence="1">
    <location>
        <begin position="1024"/>
        <end position="1041"/>
    </location>
</feature>
<feature type="compositionally biased region" description="Polar residues" evidence="1">
    <location>
        <begin position="665"/>
        <end position="716"/>
    </location>
</feature>
<name>A0A5M9JNK3_MONFR</name>
<feature type="region of interest" description="Disordered" evidence="1">
    <location>
        <begin position="1223"/>
        <end position="1282"/>
    </location>
</feature>
<feature type="compositionally biased region" description="Polar residues" evidence="1">
    <location>
        <begin position="435"/>
        <end position="462"/>
    </location>
</feature>
<feature type="compositionally biased region" description="Polar residues" evidence="1">
    <location>
        <begin position="1083"/>
        <end position="1121"/>
    </location>
</feature>
<feature type="chain" id="PRO_5024323124" evidence="2">
    <location>
        <begin position="22"/>
        <end position="1634"/>
    </location>
</feature>
<feature type="compositionally biased region" description="Polar residues" evidence="1">
    <location>
        <begin position="631"/>
        <end position="654"/>
    </location>
</feature>
<feature type="compositionally biased region" description="Polar residues" evidence="1">
    <location>
        <begin position="1147"/>
        <end position="1176"/>
    </location>
</feature>
<feature type="region of interest" description="Disordered" evidence="1">
    <location>
        <begin position="1614"/>
        <end position="1634"/>
    </location>
</feature>
<dbReference type="Proteomes" id="UP000322873">
    <property type="component" value="Unassembled WGS sequence"/>
</dbReference>
<feature type="compositionally biased region" description="Polar residues" evidence="1">
    <location>
        <begin position="759"/>
        <end position="790"/>
    </location>
</feature>
<feature type="signal peptide" evidence="2">
    <location>
        <begin position="1"/>
        <end position="21"/>
    </location>
</feature>
<sequence length="1634" mass="165637">MKFLLPGLLLGIASLPHPVIAFPNLYQDGVLVQRYSNQTSASHSTSSAISSKGSSTSTFISYSTSSISCTATVTSTSGQPIVAAREPCPTTITINYIPASVPYNDKAAFETYTSEKAGISFSTQASILKTPANTIVPTTDVRSSSHSASEALESSKPTIGVSSKASSTTVAFSSSIASKSSEQTTLVTLESHSNYTPPPSVSATSAASHTSLAGESAVSKASELSSEILFSTTLPGGTTTTQAFTFTASQAGSTALLDLTKSFKSSASSVQTDVLNSESSIVPTSPKNTDSVSKSELITSKSSNSASSTTISFQPSSEAKVSRLNTPSTLSLTSKSISKFNSISSKESSIFSTSKTSESFAQSTHKSTSEFSFVQHSASSVTTSISRTSEISVQSTRDTKSGTISEPLEEVSSSTLTSKAPESSSVLTTREIKSESSLTSSPQVSITGFLTSKTPESTSQTTREGKSESSSAVSSAISSALSVSSHKTIPESKTGLSRSTLSVLGISTSRAPEISTQTESTRDPQSSIFTGGSQPSLVSSEIPIQTTKPRQSQSNHESTSSLSANRSQPPSASSQSQSQTTQEPSSERQSKPIPEATTSLQGHTSSTTKPSATKSHSSSVQEQSPSEKNSKTTFHSSVAKEQSTSELKVTSKTAEGSVPGKPSDTAPQSTKLSSSAQGPSTSGKLPEISSTSVRSTFGETSKQSTSIEGASTSAKTFATPLSHKTVSEVSSTADRQSETSISSPLTSFKSSSEKEPTHTTKFPSSGSVFESGSAKQVTEPTGLPTSQVQTSVESSKPKSSQSHSHSAKVSSSVLGETSTELTLTQTSVSNPSSTDMNASVISGCTATLSVVGQVIPVCPHTITLESFFATSKASASVQPTTIIVSTSNSITSKVAETTSSKTPNNTFKISSATSNSATSNLVTSSPASKSPDPLVSASKPDITTTDSFSKSPDNPTALPVTSNPLDPSSTPESKPANTATDVPHPESNTLASTALPLTSHPATTSLPDTPSSQKEPSKLPGPLTSVSSTTKLPDASTSHIATTIFPEATTSQPETSTPVIPATSKLSDSPVSNPGTTKLPGAPSSQQGPTRSIDSLTSNPVITKSLESSSTSLVNPVTSKLGNGGDTSKIDSTSAPTSHVRTETAKAISTPQTTTSPLVEQTTNAPPSGSTISSSVAPPVSDTAVYSLSIITYIQFSWVNEQCATPGTTSLVSLTGTKPADVTTNNVTHPGSAVSASTEISPVSSTLVSAPGTKTTDATQLSNPDDTVTGSPVISPSSTGKYGTSTSAVGIPVGLPTNDKGTVLPGSTGTADMIGTQPIASNLGFQTGATVKGAFPSNTNSAISSIQISPTGAKTNPDVTSAVSIQTITPTTIKPSPGQTTIAPVIVNSLTLSQKTSDFIIGSQTIKPGSEATVSGERISIASSGSAIIINGATTSSPVSSSTPNSDKAVLSTTTEALPGVAVLGTSSVTADFSKSVFVFGSATLTRGGAITQGSTIITLPASTAPPLSSGVIVIGSSTYTKNSASGIIIGSQTLKPGSVITVDGSTLSLSPTGNAVVVNANSGFVTQTASLASVVPVSSLVIGGQTLTAGGTVTEGGDIFESGSGWDGDCGCGDNDGGGWGGDGGSEEEEWGS</sequence>
<keyword evidence="4" id="KW-1185">Reference proteome</keyword>
<feature type="compositionally biased region" description="Low complexity" evidence="1">
    <location>
        <begin position="603"/>
        <end position="627"/>
    </location>
</feature>
<gene>
    <name evidence="3" type="ORF">EYC84_002594</name>
</gene>
<feature type="region of interest" description="Disordered" evidence="1">
    <location>
        <begin position="508"/>
        <end position="818"/>
    </location>
</feature>
<feature type="compositionally biased region" description="Polar residues" evidence="1">
    <location>
        <begin position="722"/>
        <end position="750"/>
    </location>
</feature>